<dbReference type="Gene3D" id="1.20.120.530">
    <property type="entry name" value="GntR ligand-binding domain-like"/>
    <property type="match status" value="1"/>
</dbReference>
<reference evidence="6 7" key="1">
    <citation type="submission" date="2020-08" db="EMBL/GenBank/DDBJ databases">
        <title>Genomic Encyclopedia of Type Strains, Phase IV (KMG-V): Genome sequencing to study the core and pangenomes of soil and plant-associated prokaryotes.</title>
        <authorList>
            <person name="Whitman W."/>
        </authorList>
    </citation>
    <scope>NUCLEOTIDE SEQUENCE [LARGE SCALE GENOMIC DNA]</scope>
    <source>
        <strain evidence="6 7">SEMIA 4074</strain>
    </source>
</reference>
<feature type="compositionally biased region" description="Basic and acidic residues" evidence="4">
    <location>
        <begin position="252"/>
        <end position="261"/>
    </location>
</feature>
<dbReference type="Pfam" id="PF07729">
    <property type="entry name" value="FCD"/>
    <property type="match status" value="1"/>
</dbReference>
<dbReference type="PRINTS" id="PR00035">
    <property type="entry name" value="HTHGNTR"/>
</dbReference>
<keyword evidence="2 6" id="KW-0238">DNA-binding</keyword>
<dbReference type="AlphaFoldDB" id="A0A7W6QDC2"/>
<dbReference type="InterPro" id="IPR036390">
    <property type="entry name" value="WH_DNA-bd_sf"/>
</dbReference>
<evidence type="ECO:0000256" key="1">
    <source>
        <dbReference type="ARBA" id="ARBA00023015"/>
    </source>
</evidence>
<dbReference type="InterPro" id="IPR008920">
    <property type="entry name" value="TF_FadR/GntR_C"/>
</dbReference>
<feature type="compositionally biased region" description="Basic and acidic residues" evidence="4">
    <location>
        <begin position="236"/>
        <end position="245"/>
    </location>
</feature>
<evidence type="ECO:0000259" key="5">
    <source>
        <dbReference type="PROSITE" id="PS50949"/>
    </source>
</evidence>
<feature type="region of interest" description="Disordered" evidence="4">
    <location>
        <begin position="227"/>
        <end position="261"/>
    </location>
</feature>
<dbReference type="Proteomes" id="UP000524492">
    <property type="component" value="Unassembled WGS sequence"/>
</dbReference>
<feature type="domain" description="HTH gntR-type" evidence="5">
    <location>
        <begin position="8"/>
        <end position="76"/>
    </location>
</feature>
<keyword evidence="3" id="KW-0804">Transcription</keyword>
<accession>A0A7W6QDC2</accession>
<evidence type="ECO:0000256" key="2">
    <source>
        <dbReference type="ARBA" id="ARBA00023125"/>
    </source>
</evidence>
<evidence type="ECO:0000256" key="4">
    <source>
        <dbReference type="SAM" id="MobiDB-lite"/>
    </source>
</evidence>
<dbReference type="SUPFAM" id="SSF46785">
    <property type="entry name" value="Winged helix' DNA-binding domain"/>
    <property type="match status" value="1"/>
</dbReference>
<evidence type="ECO:0000313" key="6">
    <source>
        <dbReference type="EMBL" id="MBB4195498.1"/>
    </source>
</evidence>
<keyword evidence="1" id="KW-0805">Transcription regulation</keyword>
<sequence>MFSPIESRRLYRQVADQIRSMIAGGELVVGQKLPAERELAEQLSVSRPTVREALIVLEVEGLVNIRMGSGIYVVRRQGISMATSESEPVEGPFELLQARAIIECAIAEEAATRARAEDIAVLDEALMRMSGGVNDAATVLAADRAFHTGIAAIIGNATLIRVTGEMFDMRMTPYFARLASHFEGPTTWRRAVDEHRAIRDAIATGDAAGAKTAMRSHLTLSQKRFSESFGEEFSGEEERGRDKSPAKGAIKTKPELGRREQ</sequence>
<dbReference type="SMART" id="SM00345">
    <property type="entry name" value="HTH_GNTR"/>
    <property type="match status" value="1"/>
</dbReference>
<gene>
    <name evidence="6" type="ORF">GGD53_005693</name>
</gene>
<dbReference type="PANTHER" id="PTHR43537">
    <property type="entry name" value="TRANSCRIPTIONAL REGULATOR, GNTR FAMILY"/>
    <property type="match status" value="1"/>
</dbReference>
<dbReference type="Gene3D" id="1.10.10.10">
    <property type="entry name" value="Winged helix-like DNA-binding domain superfamily/Winged helix DNA-binding domain"/>
    <property type="match status" value="1"/>
</dbReference>
<name>A0A7W6QDC2_9HYPH</name>
<dbReference type="RefSeq" id="WP_184459939.1">
    <property type="nucleotide sequence ID" value="NZ_JACIFV010000031.1"/>
</dbReference>
<keyword evidence="7" id="KW-1185">Reference proteome</keyword>
<dbReference type="InterPro" id="IPR011711">
    <property type="entry name" value="GntR_C"/>
</dbReference>
<proteinExistence type="predicted"/>
<organism evidence="6 7">
    <name type="scientific">Rhizobium aethiopicum</name>
    <dbReference type="NCBI Taxonomy" id="1138170"/>
    <lineage>
        <taxon>Bacteria</taxon>
        <taxon>Pseudomonadati</taxon>
        <taxon>Pseudomonadota</taxon>
        <taxon>Alphaproteobacteria</taxon>
        <taxon>Hyphomicrobiales</taxon>
        <taxon>Rhizobiaceae</taxon>
        <taxon>Rhizobium/Agrobacterium group</taxon>
        <taxon>Rhizobium</taxon>
    </lineage>
</organism>
<dbReference type="InterPro" id="IPR000524">
    <property type="entry name" value="Tscrpt_reg_HTH_GntR"/>
</dbReference>
<dbReference type="SMART" id="SM00895">
    <property type="entry name" value="FCD"/>
    <property type="match status" value="1"/>
</dbReference>
<dbReference type="InterPro" id="IPR036388">
    <property type="entry name" value="WH-like_DNA-bd_sf"/>
</dbReference>
<evidence type="ECO:0000313" key="7">
    <source>
        <dbReference type="Proteomes" id="UP000524492"/>
    </source>
</evidence>
<dbReference type="EMBL" id="JACIFV010000031">
    <property type="protein sequence ID" value="MBB4195498.1"/>
    <property type="molecule type" value="Genomic_DNA"/>
</dbReference>
<dbReference type="SUPFAM" id="SSF48008">
    <property type="entry name" value="GntR ligand-binding domain-like"/>
    <property type="match status" value="1"/>
</dbReference>
<comment type="caution">
    <text evidence="6">The sequence shown here is derived from an EMBL/GenBank/DDBJ whole genome shotgun (WGS) entry which is preliminary data.</text>
</comment>
<dbReference type="CDD" id="cd07377">
    <property type="entry name" value="WHTH_GntR"/>
    <property type="match status" value="1"/>
</dbReference>
<evidence type="ECO:0000256" key="3">
    <source>
        <dbReference type="ARBA" id="ARBA00023163"/>
    </source>
</evidence>
<dbReference type="Pfam" id="PF00392">
    <property type="entry name" value="GntR"/>
    <property type="match status" value="1"/>
</dbReference>
<dbReference type="GO" id="GO:0003700">
    <property type="term" value="F:DNA-binding transcription factor activity"/>
    <property type="evidence" value="ECO:0007669"/>
    <property type="project" value="InterPro"/>
</dbReference>
<protein>
    <submittedName>
        <fullName evidence="6">DNA-binding FadR family transcriptional regulator</fullName>
    </submittedName>
</protein>
<dbReference type="PANTHER" id="PTHR43537:SF5">
    <property type="entry name" value="UXU OPERON TRANSCRIPTIONAL REGULATOR"/>
    <property type="match status" value="1"/>
</dbReference>
<dbReference type="GO" id="GO:0003677">
    <property type="term" value="F:DNA binding"/>
    <property type="evidence" value="ECO:0007669"/>
    <property type="project" value="UniProtKB-KW"/>
</dbReference>
<dbReference type="PROSITE" id="PS50949">
    <property type="entry name" value="HTH_GNTR"/>
    <property type="match status" value="1"/>
</dbReference>